<dbReference type="Pfam" id="PF04134">
    <property type="entry name" value="DCC1-like"/>
    <property type="match status" value="1"/>
</dbReference>
<accession>A0A3A5KC44</accession>
<dbReference type="Proteomes" id="UP000272706">
    <property type="component" value="Unassembled WGS sequence"/>
</dbReference>
<dbReference type="OrthoDB" id="9785438at2"/>
<dbReference type="InterPro" id="IPR007263">
    <property type="entry name" value="DCC1-like"/>
</dbReference>
<sequence length="131" mass="14681">MSVSESGEGVTIVYDGECPFCSQYVKMVRLRQAFGHVQLVDARSDDPKALEARDRFDLDDGMAALIGGRWYHGAQCMQMLSLASGSSSFANRFMARVFSDPDRARVLYPFLRSGRNLVLRILGRKKINKAK</sequence>
<evidence type="ECO:0000313" key="2">
    <source>
        <dbReference type="Proteomes" id="UP000272706"/>
    </source>
</evidence>
<name>A0A3A5KC44_9HYPH</name>
<dbReference type="GO" id="GO:0015035">
    <property type="term" value="F:protein-disulfide reductase activity"/>
    <property type="evidence" value="ECO:0007669"/>
    <property type="project" value="InterPro"/>
</dbReference>
<dbReference type="RefSeq" id="WP_120017260.1">
    <property type="nucleotide sequence ID" value="NZ_QZWZ01000026.1"/>
</dbReference>
<comment type="caution">
    <text evidence="1">The sequence shown here is derived from an EMBL/GenBank/DDBJ whole genome shotgun (WGS) entry which is preliminary data.</text>
</comment>
<reference evidence="1 2" key="1">
    <citation type="submission" date="2018-09" db="EMBL/GenBank/DDBJ databases">
        <title>Mesorhizobium carmichaelinearum sp. nov. isolated from Carmichaelinea spp. root nodules in New Zealand.</title>
        <authorList>
            <person name="De Meyer S.E."/>
        </authorList>
    </citation>
    <scope>NUCLEOTIDE SEQUENCE [LARGE SCALE GENOMIC DNA]</scope>
    <source>
        <strain evidence="1 2">ICMP19557</strain>
    </source>
</reference>
<dbReference type="AlphaFoldDB" id="A0A3A5KC44"/>
<keyword evidence="2" id="KW-1185">Reference proteome</keyword>
<dbReference type="EMBL" id="QZWZ01000026">
    <property type="protein sequence ID" value="RJT32610.1"/>
    <property type="molecule type" value="Genomic_DNA"/>
</dbReference>
<organism evidence="1 2">
    <name type="scientific">Mesorhizobium waimense</name>
    <dbReference type="NCBI Taxonomy" id="1300307"/>
    <lineage>
        <taxon>Bacteria</taxon>
        <taxon>Pseudomonadati</taxon>
        <taxon>Pseudomonadota</taxon>
        <taxon>Alphaproteobacteria</taxon>
        <taxon>Hyphomicrobiales</taxon>
        <taxon>Phyllobacteriaceae</taxon>
        <taxon>Mesorhizobium</taxon>
    </lineage>
</organism>
<gene>
    <name evidence="1" type="ORF">D3227_26695</name>
</gene>
<protein>
    <submittedName>
        <fullName evidence="1">DUF393 domain-containing protein</fullName>
    </submittedName>
</protein>
<evidence type="ECO:0000313" key="1">
    <source>
        <dbReference type="EMBL" id="RJT32610.1"/>
    </source>
</evidence>
<proteinExistence type="predicted"/>